<evidence type="ECO:0000313" key="1">
    <source>
        <dbReference type="EMBL" id="UZJ26982.1"/>
    </source>
</evidence>
<dbReference type="Proteomes" id="UP001164965">
    <property type="component" value="Plasmid unnamed2"/>
</dbReference>
<geneLocation type="plasmid" evidence="1 2">
    <name>unnamed2</name>
</geneLocation>
<accession>A0ABY6P5P7</accession>
<protein>
    <recommendedName>
        <fullName evidence="3">DUF3553 domain-containing protein</fullName>
    </recommendedName>
</protein>
<keyword evidence="1" id="KW-0614">Plasmid</keyword>
<dbReference type="EMBL" id="CP110617">
    <property type="protein sequence ID" value="UZJ26982.1"/>
    <property type="molecule type" value="Genomic_DNA"/>
</dbReference>
<reference evidence="1" key="1">
    <citation type="submission" date="2022-10" db="EMBL/GenBank/DDBJ databases">
        <title>Rhodococcus sp.75.</title>
        <authorList>
            <person name="Sun M."/>
        </authorList>
    </citation>
    <scope>NUCLEOTIDE SEQUENCE</scope>
    <source>
        <strain evidence="1">75</strain>
        <plasmid evidence="1">unnamed2</plasmid>
    </source>
</reference>
<sequence length="72" mass="7676">MTRGAYPPDTAGFETGDRVLAAHDIGGMFRPRIPRGTGGIIIELTPHGRLVVHFTGGHRVTIDTDDVTIAPP</sequence>
<name>A0ABY6P5P7_9NOCA</name>
<keyword evidence="2" id="KW-1185">Reference proteome</keyword>
<proteinExistence type="predicted"/>
<evidence type="ECO:0008006" key="3">
    <source>
        <dbReference type="Google" id="ProtNLM"/>
    </source>
</evidence>
<evidence type="ECO:0000313" key="2">
    <source>
        <dbReference type="Proteomes" id="UP001164965"/>
    </source>
</evidence>
<dbReference type="RefSeq" id="WP_265385086.1">
    <property type="nucleotide sequence ID" value="NZ_CP110617.1"/>
</dbReference>
<organism evidence="1 2">
    <name type="scientific">Rhodococcus antarcticus</name>
    <dbReference type="NCBI Taxonomy" id="2987751"/>
    <lineage>
        <taxon>Bacteria</taxon>
        <taxon>Bacillati</taxon>
        <taxon>Actinomycetota</taxon>
        <taxon>Actinomycetes</taxon>
        <taxon>Mycobacteriales</taxon>
        <taxon>Nocardiaceae</taxon>
        <taxon>Rhodococcus</taxon>
    </lineage>
</organism>
<gene>
    <name evidence="1" type="ORF">RHODO2019_19045</name>
</gene>